<dbReference type="Gene3D" id="3.40.1360.10">
    <property type="match status" value="1"/>
</dbReference>
<evidence type="ECO:0000256" key="9">
    <source>
        <dbReference type="ARBA" id="ARBA00023163"/>
    </source>
</evidence>
<evidence type="ECO:0000256" key="4">
    <source>
        <dbReference type="ARBA" id="ARBA00022695"/>
    </source>
</evidence>
<feature type="region of interest" description="Disordered" evidence="10">
    <location>
        <begin position="1027"/>
        <end position="1055"/>
    </location>
</feature>
<dbReference type="Gene3D" id="3.90.980.10">
    <property type="entry name" value="DNA primase, catalytic core, N-terminal domain"/>
    <property type="match status" value="1"/>
</dbReference>
<dbReference type="RefSeq" id="WP_316413584.1">
    <property type="nucleotide sequence ID" value="NZ_AP027080.1"/>
</dbReference>
<evidence type="ECO:0000256" key="2">
    <source>
        <dbReference type="ARBA" id="ARBA00022515"/>
    </source>
</evidence>
<protein>
    <recommendedName>
        <fullName evidence="11">Toprim domain-containing protein</fullName>
    </recommendedName>
</protein>
<dbReference type="InterPro" id="IPR006171">
    <property type="entry name" value="TOPRIM_dom"/>
</dbReference>
<dbReference type="Pfam" id="PF08275">
    <property type="entry name" value="DNAG_N"/>
    <property type="match status" value="1"/>
</dbReference>
<dbReference type="PROSITE" id="PS50880">
    <property type="entry name" value="TOPRIM"/>
    <property type="match status" value="1"/>
</dbReference>
<dbReference type="GO" id="GO:0000428">
    <property type="term" value="C:DNA-directed RNA polymerase complex"/>
    <property type="evidence" value="ECO:0007669"/>
    <property type="project" value="UniProtKB-KW"/>
</dbReference>
<dbReference type="PANTHER" id="PTHR30313">
    <property type="entry name" value="DNA PRIMASE"/>
    <property type="match status" value="1"/>
</dbReference>
<evidence type="ECO:0000256" key="7">
    <source>
        <dbReference type="ARBA" id="ARBA00022771"/>
    </source>
</evidence>
<evidence type="ECO:0000313" key="12">
    <source>
        <dbReference type="EMBL" id="BDU74902.1"/>
    </source>
</evidence>
<dbReference type="InterPro" id="IPR036977">
    <property type="entry name" value="DNA_primase_Znf_CHC2"/>
</dbReference>
<feature type="domain" description="Toprim" evidence="11">
    <location>
        <begin position="255"/>
        <end position="338"/>
    </location>
</feature>
<dbReference type="Proteomes" id="UP001238179">
    <property type="component" value="Chromosome"/>
</dbReference>
<keyword evidence="1" id="KW-0240">DNA-directed RNA polymerase</keyword>
<dbReference type="GO" id="GO:0005737">
    <property type="term" value="C:cytoplasm"/>
    <property type="evidence" value="ECO:0007669"/>
    <property type="project" value="TreeGrafter"/>
</dbReference>
<evidence type="ECO:0000313" key="13">
    <source>
        <dbReference type="Proteomes" id="UP001238179"/>
    </source>
</evidence>
<organism evidence="12 13">
    <name type="scientific">Mesoterricola silvestris</name>
    <dbReference type="NCBI Taxonomy" id="2927979"/>
    <lineage>
        <taxon>Bacteria</taxon>
        <taxon>Pseudomonadati</taxon>
        <taxon>Acidobacteriota</taxon>
        <taxon>Holophagae</taxon>
        <taxon>Holophagales</taxon>
        <taxon>Holophagaceae</taxon>
        <taxon>Mesoterricola</taxon>
    </lineage>
</organism>
<keyword evidence="7" id="KW-0863">Zinc-finger</keyword>
<keyword evidence="13" id="KW-1185">Reference proteome</keyword>
<dbReference type="SMART" id="SM00400">
    <property type="entry name" value="ZnF_CHCC"/>
    <property type="match status" value="1"/>
</dbReference>
<dbReference type="PANTHER" id="PTHR30313:SF2">
    <property type="entry name" value="DNA PRIMASE"/>
    <property type="match status" value="1"/>
</dbReference>
<dbReference type="AlphaFoldDB" id="A0AA48KC20"/>
<dbReference type="GO" id="GO:1990077">
    <property type="term" value="C:primosome complex"/>
    <property type="evidence" value="ECO:0007669"/>
    <property type="project" value="UniProtKB-KW"/>
</dbReference>
<dbReference type="InterPro" id="IPR050219">
    <property type="entry name" value="DnaG_primase"/>
</dbReference>
<proteinExistence type="predicted"/>
<dbReference type="SMART" id="SM00493">
    <property type="entry name" value="TOPRIM"/>
    <property type="match status" value="1"/>
</dbReference>
<evidence type="ECO:0000256" key="6">
    <source>
        <dbReference type="ARBA" id="ARBA00022723"/>
    </source>
</evidence>
<accession>A0AA48KC20</accession>
<feature type="compositionally biased region" description="Basic and acidic residues" evidence="10">
    <location>
        <begin position="381"/>
        <end position="391"/>
    </location>
</feature>
<keyword evidence="8" id="KW-0862">Zinc</keyword>
<dbReference type="Pfam" id="PF13155">
    <property type="entry name" value="Toprim_2"/>
    <property type="match status" value="1"/>
</dbReference>
<feature type="region of interest" description="Disordered" evidence="10">
    <location>
        <begin position="381"/>
        <end position="429"/>
    </location>
</feature>
<keyword evidence="4" id="KW-0548">Nucleotidyltransferase</keyword>
<evidence type="ECO:0000256" key="3">
    <source>
        <dbReference type="ARBA" id="ARBA00022679"/>
    </source>
</evidence>
<keyword evidence="3" id="KW-0808">Transferase</keyword>
<dbReference type="Pfam" id="PF01807">
    <property type="entry name" value="Zn_ribbon_DnaG"/>
    <property type="match status" value="1"/>
</dbReference>
<evidence type="ECO:0000256" key="8">
    <source>
        <dbReference type="ARBA" id="ARBA00022833"/>
    </source>
</evidence>
<dbReference type="SUPFAM" id="SSF56731">
    <property type="entry name" value="DNA primase core"/>
    <property type="match status" value="1"/>
</dbReference>
<sequence length="1055" mass="116128">MARIPDEELERLKVEVSVERLVEASGIVLTKTGKDRTGKCPFHEESEGSLIVTPGKNLWHCFGCGVGGGPVDWVMKTQGISFRHAVELLRADLSMAPVEASVKASSVRRLPSPVTFDADDQALLQQTIAYYHDTLKTAPEALDYLKARGIDHPEAVERFKLGYANRTLGYSLPIKAVKAGGEIRGRLQKIGLYRESGHEHFTGSLVIPVMDEEGNILEVYGRKLLDNLRKGTPYHLYLPGPHKGVWNVAGLKGSKEVILCEALIDALTFWCAGYRNVTAAYGVEGFTPDHLEAFKSCGVERVLIAYDRDDAGDRAADKLAQKLMDQGIACFRVQFPKGMDANDYALKVAPAMKSLGLAIRNAVWMGNGKAPERSLGAVLEEKKAAKEESTRTPEPVPSLAAIPQPLSRDSGKPGNQIPNRIPAHPGNRETIQEPVRETMRETVQESALEPIPASPVPPAPGDDLSCELDGKDLYMSLEGRKYRVRGWEKPLNPETLKVNLMVSRGEAFHVDTLDLYQSKARAGFIRQAGLELGESEDTLKRDLGKVLRKVEAMQADALSEALAAKAKLPPITETEHAEALELLKSPDLMRRILQDFEALGVVGEESNKLTGYLAAVSRLLDRPLALLIQSASAAGKSSLMDAVLDLIPEEDVIRYSAMSGQSIFYMGDRSLQHKILAIAEEEGAKQASYALKLLQSEGRVTMASTGKDPQSGMLVTHDYTVEGPVSLFLTTTAIDLDEELLNRCLVLTVNESREQTRAIHALQRSRETLEGLLARESRDSLLKLHRNAQRLLQPLAVVNPYAAQLSFRDDQTRSRRDHVKYLTLIRAIALLHQFQRDVKTHGSLRYIEVTPEDIALANELAQEVFSRTVDELLPQTRKLLTLIHGWVKAECEGRGMDPSAFHFTRRQAREALGWGDTQLWTHLGRLVEMEFLLPHKGRGKTVEYELLYKGEDAEGRGGLLGLMDGDRLEAEGMTAKIRGDGENIRGGEAENSGLIRRVFGAYSGSVRGGSIEPEAAPDMALTATASLNGEKRGTSGFHVPPSYPDTSYPKMDRGN</sequence>
<dbReference type="EMBL" id="AP027080">
    <property type="protein sequence ID" value="BDU74902.1"/>
    <property type="molecule type" value="Genomic_DNA"/>
</dbReference>
<dbReference type="GO" id="GO:0003677">
    <property type="term" value="F:DNA binding"/>
    <property type="evidence" value="ECO:0007669"/>
    <property type="project" value="InterPro"/>
</dbReference>
<dbReference type="GO" id="GO:0008270">
    <property type="term" value="F:zinc ion binding"/>
    <property type="evidence" value="ECO:0007669"/>
    <property type="project" value="UniProtKB-KW"/>
</dbReference>
<gene>
    <name evidence="12" type="ORF">METEAL_40760</name>
</gene>
<keyword evidence="6" id="KW-0479">Metal-binding</keyword>
<evidence type="ECO:0000259" key="11">
    <source>
        <dbReference type="PROSITE" id="PS50880"/>
    </source>
</evidence>
<dbReference type="Gene3D" id="3.90.580.10">
    <property type="entry name" value="Zinc finger, CHC2-type domain"/>
    <property type="match status" value="1"/>
</dbReference>
<dbReference type="InterPro" id="IPR013264">
    <property type="entry name" value="DNAG_N"/>
</dbReference>
<evidence type="ECO:0000256" key="10">
    <source>
        <dbReference type="SAM" id="MobiDB-lite"/>
    </source>
</evidence>
<keyword evidence="5" id="KW-0235">DNA replication</keyword>
<dbReference type="InterPro" id="IPR034151">
    <property type="entry name" value="TOPRIM_DnaG_bac"/>
</dbReference>
<dbReference type="CDD" id="cd03364">
    <property type="entry name" value="TOPRIM_DnaG_primases"/>
    <property type="match status" value="1"/>
</dbReference>
<dbReference type="InterPro" id="IPR037068">
    <property type="entry name" value="DNA_primase_core_N_sf"/>
</dbReference>
<evidence type="ECO:0000256" key="1">
    <source>
        <dbReference type="ARBA" id="ARBA00022478"/>
    </source>
</evidence>
<reference evidence="13" key="1">
    <citation type="journal article" date="2023" name="Int. J. Syst. Evol. Microbiol.">
        <title>Mesoterricola silvestris gen. nov., sp. nov., Mesoterricola sediminis sp. nov., Geothrix oryzae sp. nov., Geothrix edaphica sp. nov., Geothrix rubra sp. nov., and Geothrix limicola sp. nov., six novel members of Acidobacteriota isolated from soils.</title>
        <authorList>
            <person name="Itoh H."/>
            <person name="Sugisawa Y."/>
            <person name="Mise K."/>
            <person name="Xu Z."/>
            <person name="Kuniyasu M."/>
            <person name="Ushijima N."/>
            <person name="Kawano K."/>
            <person name="Kobayashi E."/>
            <person name="Shiratori Y."/>
            <person name="Masuda Y."/>
            <person name="Senoo K."/>
        </authorList>
    </citation>
    <scope>NUCLEOTIDE SEQUENCE [LARGE SCALE GENOMIC DNA]</scope>
    <source>
        <strain evidence="13">W79</strain>
    </source>
</reference>
<dbReference type="KEGG" id="msil:METEAL_40760"/>
<dbReference type="InterPro" id="IPR002694">
    <property type="entry name" value="Znf_CHC2"/>
</dbReference>
<dbReference type="GO" id="GO:0006269">
    <property type="term" value="P:DNA replication, synthesis of primer"/>
    <property type="evidence" value="ECO:0007669"/>
    <property type="project" value="UniProtKB-KW"/>
</dbReference>
<dbReference type="SUPFAM" id="SSF57783">
    <property type="entry name" value="Zinc beta-ribbon"/>
    <property type="match status" value="1"/>
</dbReference>
<evidence type="ECO:0000256" key="5">
    <source>
        <dbReference type="ARBA" id="ARBA00022705"/>
    </source>
</evidence>
<keyword evidence="2" id="KW-0639">Primosome</keyword>
<keyword evidence="9" id="KW-0804">Transcription</keyword>
<dbReference type="GO" id="GO:0003899">
    <property type="term" value="F:DNA-directed RNA polymerase activity"/>
    <property type="evidence" value="ECO:0007669"/>
    <property type="project" value="InterPro"/>
</dbReference>
<name>A0AA48KC20_9BACT</name>